<feature type="compositionally biased region" description="Low complexity" evidence="7">
    <location>
        <begin position="522"/>
        <end position="549"/>
    </location>
</feature>
<feature type="compositionally biased region" description="Low complexity" evidence="7">
    <location>
        <begin position="605"/>
        <end position="617"/>
    </location>
</feature>
<dbReference type="GO" id="GO:0044231">
    <property type="term" value="C:host cell presynaptic membrane"/>
    <property type="evidence" value="ECO:0007669"/>
    <property type="project" value="UniProtKB-KW"/>
</dbReference>
<dbReference type="Pfam" id="PF12796">
    <property type="entry name" value="Ank_2"/>
    <property type="match status" value="2"/>
</dbReference>
<keyword evidence="5" id="KW-0472">Membrane</keyword>
<protein>
    <submittedName>
        <fullName evidence="8">Ankyrin repeat domain-containing protein 6</fullName>
    </submittedName>
</protein>
<evidence type="ECO:0000256" key="7">
    <source>
        <dbReference type="SAM" id="MobiDB-lite"/>
    </source>
</evidence>
<proteinExistence type="predicted"/>
<evidence type="ECO:0000313" key="8">
    <source>
        <dbReference type="EMBL" id="KAH9512006.1"/>
    </source>
</evidence>
<keyword evidence="4" id="KW-0638">Presynaptic neurotoxin</keyword>
<sequence>MEQSTMTSPTTIMIHNAAINNDLDLMKKLLLKSDNQMDENYDENNKQRITQLIDCRDSESNTSLLLAALNGHREMVQFLLDIGASINVQNFFNNTALHEAAWKGFSETLEILCNNYQKKQNELMMIMANDNRNHNNDEEMDQLVLNLHLKNKQGHTALHLAAQKGHNQSTRVLLLAGCKPNFGDTPLHSASRYGHVGVVRILISAFANVNELNKNDDTALHIAAAMNRKKLAKILLENGCNPTIVNRQGETPMNIALRKSYFDIQELIASPPPLKLLYRNISDYSESSLRSRSNNELYTKSSNRNQLQQQQYYEKNHHPTRSETYSCDQLNKCMNMMDGKHRHHIHNHNNNLNDDDDHMNEINDLYGNHYNHHHHHHFQRNHHRNHFNELKRCKSDFSAPQIHSSELINRYRIRDPNEQKILHTLLSRVCTPTTQAASIRQKKSQQSNNSNKYRDSDSSDSYDDVYENPYGYNHNHNHHHHHNYHETFEPEKELYFPLKQSQYRSRNRSNKYEKQQRRRYRNQQQQQQQQQHINNISPQPQSSSSLNSNGYELTRPKLDTLPIDPLGRGEKYFMDLSGHIHKGRIEMDHHHHHYNMDTNGKHYLPQQQQPQQQQQQQLNHHYRRSKLTKKKLLI</sequence>
<reference evidence="8" key="2">
    <citation type="journal article" date="2022" name="Res Sq">
        <title>Comparative Genomics Reveals Insights into the Divergent Evolution of Astigmatic Mites and Household Pest Adaptations.</title>
        <authorList>
            <person name="Xiong Q."/>
            <person name="Wan A.T.-Y."/>
            <person name="Liu X.-Y."/>
            <person name="Fung C.S.-H."/>
            <person name="Xiao X."/>
            <person name="Malainual N."/>
            <person name="Hou J."/>
            <person name="Wang L."/>
            <person name="Wang M."/>
            <person name="Yang K."/>
            <person name="Cui Y."/>
            <person name="Leung E."/>
            <person name="Nong W."/>
            <person name="Shin S.-K."/>
            <person name="Au S."/>
            <person name="Jeong K.Y."/>
            <person name="Chew F.T."/>
            <person name="Hui J."/>
            <person name="Leung T.F."/>
            <person name="Tungtrongchitr A."/>
            <person name="Zhong N."/>
            <person name="Liu Z."/>
            <person name="Tsui S."/>
        </authorList>
    </citation>
    <scope>NUCLEOTIDE SEQUENCE</scope>
    <source>
        <strain evidence="8">Derf</strain>
        <tissue evidence="8">Whole organism</tissue>
    </source>
</reference>
<feature type="repeat" description="ANK" evidence="6">
    <location>
        <begin position="215"/>
        <end position="247"/>
    </location>
</feature>
<evidence type="ECO:0000256" key="3">
    <source>
        <dbReference type="ARBA" id="ARBA00022537"/>
    </source>
</evidence>
<keyword evidence="2" id="KW-0268">Exocytosis</keyword>
<keyword evidence="6" id="KW-0040">ANK repeat</keyword>
<dbReference type="PRINTS" id="PR01415">
    <property type="entry name" value="ANKYRIN"/>
</dbReference>
<organism evidence="8 9">
    <name type="scientific">Dermatophagoides farinae</name>
    <name type="common">American house dust mite</name>
    <dbReference type="NCBI Taxonomy" id="6954"/>
    <lineage>
        <taxon>Eukaryota</taxon>
        <taxon>Metazoa</taxon>
        <taxon>Ecdysozoa</taxon>
        <taxon>Arthropoda</taxon>
        <taxon>Chelicerata</taxon>
        <taxon>Arachnida</taxon>
        <taxon>Acari</taxon>
        <taxon>Acariformes</taxon>
        <taxon>Sarcoptiformes</taxon>
        <taxon>Astigmata</taxon>
        <taxon>Psoroptidia</taxon>
        <taxon>Analgoidea</taxon>
        <taxon>Pyroglyphidae</taxon>
        <taxon>Dermatophagoidinae</taxon>
        <taxon>Dermatophagoides</taxon>
    </lineage>
</organism>
<dbReference type="PROSITE" id="PS50297">
    <property type="entry name" value="ANK_REP_REGION"/>
    <property type="match status" value="4"/>
</dbReference>
<feature type="repeat" description="ANK" evidence="6">
    <location>
        <begin position="182"/>
        <end position="214"/>
    </location>
</feature>
<dbReference type="Proteomes" id="UP000790347">
    <property type="component" value="Unassembled WGS sequence"/>
</dbReference>
<dbReference type="InterPro" id="IPR002110">
    <property type="entry name" value="Ankyrin_rpt"/>
</dbReference>
<feature type="region of interest" description="Disordered" evidence="7">
    <location>
        <begin position="498"/>
        <end position="559"/>
    </location>
</feature>
<evidence type="ECO:0000256" key="5">
    <source>
        <dbReference type="ARBA" id="ARBA00023298"/>
    </source>
</evidence>
<dbReference type="SMART" id="SM00248">
    <property type="entry name" value="ANK"/>
    <property type="match status" value="6"/>
</dbReference>
<dbReference type="InterPro" id="IPR036770">
    <property type="entry name" value="Ankyrin_rpt-contain_sf"/>
</dbReference>
<feature type="compositionally biased region" description="Basic residues" evidence="7">
    <location>
        <begin position="620"/>
        <end position="634"/>
    </location>
</feature>
<evidence type="ECO:0000256" key="6">
    <source>
        <dbReference type="PROSITE-ProRule" id="PRU00023"/>
    </source>
</evidence>
<comment type="caution">
    <text evidence="8">The sequence shown here is derived from an EMBL/GenBank/DDBJ whole genome shotgun (WGS) entry which is preliminary data.</text>
</comment>
<dbReference type="Pfam" id="PF00023">
    <property type="entry name" value="Ank"/>
    <property type="match status" value="1"/>
</dbReference>
<keyword evidence="5" id="KW-1053">Target membrane</keyword>
<accession>A0A922HYI9</accession>
<keyword evidence="9" id="KW-1185">Reference proteome</keyword>
<keyword evidence="3" id="KW-1052">Target cell membrane</keyword>
<dbReference type="PANTHER" id="PTHR24184:SF11">
    <property type="entry name" value="ANKYRIN REPEAT AND SOCS BOX CONTAINING 3"/>
    <property type="match status" value="1"/>
</dbReference>
<evidence type="ECO:0000313" key="9">
    <source>
        <dbReference type="Proteomes" id="UP000790347"/>
    </source>
</evidence>
<dbReference type="GO" id="GO:0006887">
    <property type="term" value="P:exocytosis"/>
    <property type="evidence" value="ECO:0007669"/>
    <property type="project" value="UniProtKB-KW"/>
</dbReference>
<evidence type="ECO:0000256" key="2">
    <source>
        <dbReference type="ARBA" id="ARBA00022483"/>
    </source>
</evidence>
<dbReference type="EMBL" id="ASGP02000004">
    <property type="protein sequence ID" value="KAH9512006.1"/>
    <property type="molecule type" value="Genomic_DNA"/>
</dbReference>
<evidence type="ECO:0000256" key="1">
    <source>
        <dbReference type="ARBA" id="ARBA00004175"/>
    </source>
</evidence>
<dbReference type="PANTHER" id="PTHR24184">
    <property type="entry name" value="SI:CH211-189E2.2"/>
    <property type="match status" value="1"/>
</dbReference>
<feature type="repeat" description="ANK" evidence="6">
    <location>
        <begin position="153"/>
        <end position="185"/>
    </location>
</feature>
<name>A0A922HYI9_DERFA</name>
<dbReference type="SUPFAM" id="SSF48403">
    <property type="entry name" value="Ankyrin repeat"/>
    <property type="match status" value="1"/>
</dbReference>
<feature type="region of interest" description="Disordered" evidence="7">
    <location>
        <begin position="597"/>
        <end position="634"/>
    </location>
</feature>
<dbReference type="Gene3D" id="1.25.40.20">
    <property type="entry name" value="Ankyrin repeat-containing domain"/>
    <property type="match status" value="2"/>
</dbReference>
<keyword evidence="4" id="KW-0528">Neurotoxin</keyword>
<feature type="region of interest" description="Disordered" evidence="7">
    <location>
        <begin position="432"/>
        <end position="486"/>
    </location>
</feature>
<feature type="repeat" description="ANK" evidence="6">
    <location>
        <begin position="59"/>
        <end position="91"/>
    </location>
</feature>
<keyword evidence="4" id="KW-0800">Toxin</keyword>
<gene>
    <name evidence="8" type="primary">ANKRD6</name>
    <name evidence="8" type="ORF">DERF_010422</name>
</gene>
<dbReference type="PROSITE" id="PS50088">
    <property type="entry name" value="ANK_REPEAT"/>
    <property type="match status" value="4"/>
</dbReference>
<reference evidence="8" key="1">
    <citation type="submission" date="2013-05" db="EMBL/GenBank/DDBJ databases">
        <authorList>
            <person name="Yim A.K.Y."/>
            <person name="Chan T.F."/>
            <person name="Ji K.M."/>
            <person name="Liu X.Y."/>
            <person name="Zhou J.W."/>
            <person name="Li R.Q."/>
            <person name="Yang K.Y."/>
            <person name="Li J."/>
            <person name="Li M."/>
            <person name="Law P.T.W."/>
            <person name="Wu Y.L."/>
            <person name="Cai Z.L."/>
            <person name="Qin H."/>
            <person name="Bao Y."/>
            <person name="Leung R.K.K."/>
            <person name="Ng P.K.S."/>
            <person name="Zou J."/>
            <person name="Zhong X.J."/>
            <person name="Ran P.X."/>
            <person name="Zhong N.S."/>
            <person name="Liu Z.G."/>
            <person name="Tsui S.K.W."/>
        </authorList>
    </citation>
    <scope>NUCLEOTIDE SEQUENCE</scope>
    <source>
        <strain evidence="8">Derf</strain>
        <tissue evidence="8">Whole organism</tissue>
    </source>
</reference>
<dbReference type="GO" id="GO:0044218">
    <property type="term" value="C:other organism cell membrane"/>
    <property type="evidence" value="ECO:0007669"/>
    <property type="project" value="UniProtKB-KW"/>
</dbReference>
<comment type="subcellular location">
    <subcellularLocation>
        <location evidence="1">Target cell membrane</location>
    </subcellularLocation>
</comment>
<dbReference type="AlphaFoldDB" id="A0A922HYI9"/>
<evidence type="ECO:0000256" key="4">
    <source>
        <dbReference type="ARBA" id="ARBA00023028"/>
    </source>
</evidence>